<evidence type="ECO:0000313" key="3">
    <source>
        <dbReference type="Proteomes" id="UP000029120"/>
    </source>
</evidence>
<reference evidence="3" key="1">
    <citation type="journal article" date="2015" name="Nat. Plants">
        <title>Genome expansion of Arabis alpina linked with retrotransposition and reduced symmetric DNA methylation.</title>
        <authorList>
            <person name="Willing E.M."/>
            <person name="Rawat V."/>
            <person name="Mandakova T."/>
            <person name="Maumus F."/>
            <person name="James G.V."/>
            <person name="Nordstroem K.J."/>
            <person name="Becker C."/>
            <person name="Warthmann N."/>
            <person name="Chica C."/>
            <person name="Szarzynska B."/>
            <person name="Zytnicki M."/>
            <person name="Albani M.C."/>
            <person name="Kiefer C."/>
            <person name="Bergonzi S."/>
            <person name="Castaings L."/>
            <person name="Mateos J.L."/>
            <person name="Berns M.C."/>
            <person name="Bujdoso N."/>
            <person name="Piofczyk T."/>
            <person name="de Lorenzo L."/>
            <person name="Barrero-Sicilia C."/>
            <person name="Mateos I."/>
            <person name="Piednoel M."/>
            <person name="Hagmann J."/>
            <person name="Chen-Min-Tao R."/>
            <person name="Iglesias-Fernandez R."/>
            <person name="Schuster S.C."/>
            <person name="Alonso-Blanco C."/>
            <person name="Roudier F."/>
            <person name="Carbonero P."/>
            <person name="Paz-Ares J."/>
            <person name="Davis S.J."/>
            <person name="Pecinka A."/>
            <person name="Quesneville H."/>
            <person name="Colot V."/>
            <person name="Lysak M.A."/>
            <person name="Weigel D."/>
            <person name="Coupland G."/>
            <person name="Schneeberger K."/>
        </authorList>
    </citation>
    <scope>NUCLEOTIDE SEQUENCE [LARGE SCALE GENOMIC DNA]</scope>
    <source>
        <strain evidence="3">cv. Pajares</strain>
    </source>
</reference>
<name>A0A087G870_ARAAL</name>
<gene>
    <name evidence="2" type="ordered locus">AALP_Aa8g199400</name>
</gene>
<dbReference type="EMBL" id="CM002876">
    <property type="protein sequence ID" value="KFK26072.1"/>
    <property type="molecule type" value="Genomic_DNA"/>
</dbReference>
<keyword evidence="1" id="KW-0472">Membrane</keyword>
<feature type="transmembrane region" description="Helical" evidence="1">
    <location>
        <begin position="6"/>
        <end position="26"/>
    </location>
</feature>
<keyword evidence="1" id="KW-0812">Transmembrane</keyword>
<proteinExistence type="predicted"/>
<keyword evidence="3" id="KW-1185">Reference proteome</keyword>
<dbReference type="Proteomes" id="UP000029120">
    <property type="component" value="Chromosome 8"/>
</dbReference>
<dbReference type="AlphaFoldDB" id="A0A087G870"/>
<evidence type="ECO:0000256" key="1">
    <source>
        <dbReference type="SAM" id="Phobius"/>
    </source>
</evidence>
<evidence type="ECO:0000313" key="2">
    <source>
        <dbReference type="EMBL" id="KFK26072.1"/>
    </source>
</evidence>
<sequence length="73" mass="8446">MDSSPSSVSLFVSMFMSIYSLSSVSFSSRLKNTMRDLQKSYTTAFHFPCFIMDFELKYKLAQNGFFGFREILV</sequence>
<organism evidence="2 3">
    <name type="scientific">Arabis alpina</name>
    <name type="common">Alpine rock-cress</name>
    <dbReference type="NCBI Taxonomy" id="50452"/>
    <lineage>
        <taxon>Eukaryota</taxon>
        <taxon>Viridiplantae</taxon>
        <taxon>Streptophyta</taxon>
        <taxon>Embryophyta</taxon>
        <taxon>Tracheophyta</taxon>
        <taxon>Spermatophyta</taxon>
        <taxon>Magnoliopsida</taxon>
        <taxon>eudicotyledons</taxon>
        <taxon>Gunneridae</taxon>
        <taxon>Pentapetalae</taxon>
        <taxon>rosids</taxon>
        <taxon>malvids</taxon>
        <taxon>Brassicales</taxon>
        <taxon>Brassicaceae</taxon>
        <taxon>Arabideae</taxon>
        <taxon>Arabis</taxon>
    </lineage>
</organism>
<accession>A0A087G870</accession>
<dbReference type="Gramene" id="KFK26072">
    <property type="protein sequence ID" value="KFK26072"/>
    <property type="gene ID" value="AALP_AA8G199400"/>
</dbReference>
<keyword evidence="1" id="KW-1133">Transmembrane helix</keyword>
<protein>
    <submittedName>
        <fullName evidence="2">Uncharacterized protein</fullName>
    </submittedName>
</protein>